<comment type="caution">
    <text evidence="2">The sequence shown here is derived from an EMBL/GenBank/DDBJ whole genome shotgun (WGS) entry which is preliminary data.</text>
</comment>
<dbReference type="SUPFAM" id="SSF56436">
    <property type="entry name" value="C-type lectin-like"/>
    <property type="match status" value="1"/>
</dbReference>
<reference evidence="2" key="1">
    <citation type="submission" date="2021-03" db="EMBL/GenBank/DDBJ databases">
        <authorList>
            <person name="Bekaert M."/>
        </authorList>
    </citation>
    <scope>NUCLEOTIDE SEQUENCE</scope>
</reference>
<dbReference type="Pfam" id="PF00059">
    <property type="entry name" value="Lectin_C"/>
    <property type="match status" value="1"/>
</dbReference>
<dbReference type="InterPro" id="IPR001304">
    <property type="entry name" value="C-type_lectin-like"/>
</dbReference>
<dbReference type="InterPro" id="IPR016187">
    <property type="entry name" value="CTDL_fold"/>
</dbReference>
<dbReference type="InterPro" id="IPR016186">
    <property type="entry name" value="C-type_lectin-like/link_sf"/>
</dbReference>
<dbReference type="Gene3D" id="3.10.100.10">
    <property type="entry name" value="Mannose-Binding Protein A, subunit A"/>
    <property type="match status" value="1"/>
</dbReference>
<protein>
    <recommendedName>
        <fullName evidence="1">C-type lectin domain-containing protein</fullName>
    </recommendedName>
</protein>
<proteinExistence type="predicted"/>
<keyword evidence="3" id="KW-1185">Reference proteome</keyword>
<name>A0A8S3V0C2_MYTED</name>
<sequence length="270" mass="30141">MALCYIVLLDKTNGVNYDEAKDRCSKINGTVIMPKTKEEADWIASKVDFGIFSWVGLSDYDADYVYTWEDGTNAFLSTLYWHYTKTGLPTTSFDQTTNHADFEATTLRTETEIPAKFYNQTTNHANFQTTTLPTETTVTPATFYNQTTKHASLETITLPTETTEIPTTSYNQTTKHANLETTTLPAANMSLTLTLLECEELWMNQSSCNCQEPSAIPGIPNDIITYRLDKTTLSSYISKRSSASDPRKSSFYIGCVGIIVLVLSVLHSCS</sequence>
<dbReference type="OrthoDB" id="6074935at2759"/>
<evidence type="ECO:0000313" key="2">
    <source>
        <dbReference type="EMBL" id="CAG2246994.1"/>
    </source>
</evidence>
<dbReference type="PROSITE" id="PS50041">
    <property type="entry name" value="C_TYPE_LECTIN_2"/>
    <property type="match status" value="1"/>
</dbReference>
<organism evidence="2 3">
    <name type="scientific">Mytilus edulis</name>
    <name type="common">Blue mussel</name>
    <dbReference type="NCBI Taxonomy" id="6550"/>
    <lineage>
        <taxon>Eukaryota</taxon>
        <taxon>Metazoa</taxon>
        <taxon>Spiralia</taxon>
        <taxon>Lophotrochozoa</taxon>
        <taxon>Mollusca</taxon>
        <taxon>Bivalvia</taxon>
        <taxon>Autobranchia</taxon>
        <taxon>Pteriomorphia</taxon>
        <taxon>Mytilida</taxon>
        <taxon>Mytiloidea</taxon>
        <taxon>Mytilidae</taxon>
        <taxon>Mytilinae</taxon>
        <taxon>Mytilus</taxon>
    </lineage>
</organism>
<dbReference type="EMBL" id="CAJPWZ010002887">
    <property type="protein sequence ID" value="CAG2246994.1"/>
    <property type="molecule type" value="Genomic_DNA"/>
</dbReference>
<dbReference type="Proteomes" id="UP000683360">
    <property type="component" value="Unassembled WGS sequence"/>
</dbReference>
<dbReference type="AlphaFoldDB" id="A0A8S3V0C2"/>
<gene>
    <name evidence="2" type="ORF">MEDL_58929</name>
</gene>
<dbReference type="CDD" id="cd00037">
    <property type="entry name" value="CLECT"/>
    <property type="match status" value="1"/>
</dbReference>
<evidence type="ECO:0000259" key="1">
    <source>
        <dbReference type="PROSITE" id="PS50041"/>
    </source>
</evidence>
<evidence type="ECO:0000313" key="3">
    <source>
        <dbReference type="Proteomes" id="UP000683360"/>
    </source>
</evidence>
<accession>A0A8S3V0C2</accession>
<feature type="domain" description="C-type lectin" evidence="1">
    <location>
        <begin position="1"/>
        <end position="89"/>
    </location>
</feature>